<evidence type="ECO:0000313" key="3">
    <source>
        <dbReference type="EMBL" id="CAG7820827.1"/>
    </source>
</evidence>
<dbReference type="EMBL" id="CAJVCH010491202">
    <property type="protein sequence ID" value="CAG7820827.1"/>
    <property type="molecule type" value="Genomic_DNA"/>
</dbReference>
<protein>
    <submittedName>
        <fullName evidence="3">Uncharacterized protein</fullName>
    </submittedName>
</protein>
<evidence type="ECO:0000256" key="2">
    <source>
        <dbReference type="SAM" id="SignalP"/>
    </source>
</evidence>
<feature type="compositionally biased region" description="Polar residues" evidence="1">
    <location>
        <begin position="159"/>
        <end position="170"/>
    </location>
</feature>
<evidence type="ECO:0000256" key="1">
    <source>
        <dbReference type="SAM" id="MobiDB-lite"/>
    </source>
</evidence>
<organism evidence="3 4">
    <name type="scientific">Allacma fusca</name>
    <dbReference type="NCBI Taxonomy" id="39272"/>
    <lineage>
        <taxon>Eukaryota</taxon>
        <taxon>Metazoa</taxon>
        <taxon>Ecdysozoa</taxon>
        <taxon>Arthropoda</taxon>
        <taxon>Hexapoda</taxon>
        <taxon>Collembola</taxon>
        <taxon>Symphypleona</taxon>
        <taxon>Sminthuridae</taxon>
        <taxon>Allacma</taxon>
    </lineage>
</organism>
<feature type="chain" id="PRO_5035189957" evidence="2">
    <location>
        <begin position="26"/>
        <end position="274"/>
    </location>
</feature>
<sequence length="274" mass="31066">MRNSIWKIILHVFLLQCCSTTLSNADDLNSEETTESVKTQDWNEHDDAHEIFLQRLQESYQNGTHELKELIESLSTAFSKRLDILENNSLVQATMHESLEKSSGDVRSQKLQVFFQNGVPEKPDKFSRRYAELDTKLEELNHHVDQALNNVLGTQALETASSNPSKQLIASNPRPRTPEECLSSLVSPVKGNSFYGKTIEQIAAEVPNDMALVVEIVNYLDVKMTDYRLYIEYGLEHQRAPTTVSFKTREVFTFKLGSRAPGKSLSGTRTTQQI</sequence>
<dbReference type="AlphaFoldDB" id="A0A8J2PEN7"/>
<keyword evidence="4" id="KW-1185">Reference proteome</keyword>
<dbReference type="Proteomes" id="UP000708208">
    <property type="component" value="Unassembled WGS sequence"/>
</dbReference>
<evidence type="ECO:0000313" key="4">
    <source>
        <dbReference type="Proteomes" id="UP000708208"/>
    </source>
</evidence>
<comment type="caution">
    <text evidence="3">The sequence shown here is derived from an EMBL/GenBank/DDBJ whole genome shotgun (WGS) entry which is preliminary data.</text>
</comment>
<feature type="region of interest" description="Disordered" evidence="1">
    <location>
        <begin position="159"/>
        <end position="179"/>
    </location>
</feature>
<name>A0A8J2PEN7_9HEXA</name>
<gene>
    <name evidence="3" type="ORF">AFUS01_LOCUS31198</name>
</gene>
<feature type="signal peptide" evidence="2">
    <location>
        <begin position="1"/>
        <end position="25"/>
    </location>
</feature>
<proteinExistence type="predicted"/>
<reference evidence="3" key="1">
    <citation type="submission" date="2021-06" db="EMBL/GenBank/DDBJ databases">
        <authorList>
            <person name="Hodson N. C."/>
            <person name="Mongue J. A."/>
            <person name="Jaron S. K."/>
        </authorList>
    </citation>
    <scope>NUCLEOTIDE SEQUENCE</scope>
</reference>
<accession>A0A8J2PEN7</accession>
<keyword evidence="2" id="KW-0732">Signal</keyword>